<dbReference type="Pfam" id="PF00057">
    <property type="entry name" value="Ldl_recept_a"/>
    <property type="match status" value="1"/>
</dbReference>
<comment type="caution">
    <text evidence="2">Lacks conserved residue(s) required for the propagation of feature annotation.</text>
</comment>
<reference evidence="4" key="1">
    <citation type="submission" date="2021-02" db="EMBL/GenBank/DDBJ databases">
        <authorList>
            <person name="Nowell W R."/>
        </authorList>
    </citation>
    <scope>NUCLEOTIDE SEQUENCE</scope>
</reference>
<dbReference type="PANTHER" id="PTHR23282">
    <property type="entry name" value="APICAL ENDOSOMAL GLYCOPROTEIN PRECURSOR"/>
    <property type="match status" value="1"/>
</dbReference>
<organism evidence="4 5">
    <name type="scientific">Rotaria magnacalcarata</name>
    <dbReference type="NCBI Taxonomy" id="392030"/>
    <lineage>
        <taxon>Eukaryota</taxon>
        <taxon>Metazoa</taxon>
        <taxon>Spiralia</taxon>
        <taxon>Gnathifera</taxon>
        <taxon>Rotifera</taxon>
        <taxon>Eurotatoria</taxon>
        <taxon>Bdelloidea</taxon>
        <taxon>Philodinida</taxon>
        <taxon>Philodinidae</taxon>
        <taxon>Rotaria</taxon>
    </lineage>
</organism>
<dbReference type="CDD" id="cd00112">
    <property type="entry name" value="LDLa"/>
    <property type="match status" value="3"/>
</dbReference>
<dbReference type="SUPFAM" id="SSF57424">
    <property type="entry name" value="LDL receptor-like module"/>
    <property type="match status" value="2"/>
</dbReference>
<feature type="disulfide bond" evidence="2">
    <location>
        <begin position="893"/>
        <end position="905"/>
    </location>
</feature>
<protein>
    <recommendedName>
        <fullName evidence="3">MAM domain-containing protein</fullName>
    </recommendedName>
</protein>
<feature type="domain" description="MAM" evidence="3">
    <location>
        <begin position="1323"/>
        <end position="1492"/>
    </location>
</feature>
<feature type="domain" description="MAM" evidence="3">
    <location>
        <begin position="1154"/>
        <end position="1313"/>
    </location>
</feature>
<comment type="caution">
    <text evidence="4">The sequence shown here is derived from an EMBL/GenBank/DDBJ whole genome shotgun (WGS) entry which is preliminary data.</text>
</comment>
<evidence type="ECO:0000256" key="2">
    <source>
        <dbReference type="PROSITE-ProRule" id="PRU00124"/>
    </source>
</evidence>
<feature type="domain" description="MAM" evidence="3">
    <location>
        <begin position="1647"/>
        <end position="1812"/>
    </location>
</feature>
<feature type="domain" description="MAM" evidence="3">
    <location>
        <begin position="8"/>
        <end position="172"/>
    </location>
</feature>
<dbReference type="SUPFAM" id="SSF49899">
    <property type="entry name" value="Concanavalin A-like lectins/glucanases"/>
    <property type="match status" value="11"/>
</dbReference>
<dbReference type="Gene3D" id="4.10.400.10">
    <property type="entry name" value="Low-density Lipoprotein Receptor"/>
    <property type="match status" value="2"/>
</dbReference>
<dbReference type="SMART" id="SM00137">
    <property type="entry name" value="MAM"/>
    <property type="match status" value="10"/>
</dbReference>
<evidence type="ECO:0000313" key="5">
    <source>
        <dbReference type="Proteomes" id="UP000663866"/>
    </source>
</evidence>
<keyword evidence="1 2" id="KW-1015">Disulfide bond</keyword>
<dbReference type="Proteomes" id="UP000663866">
    <property type="component" value="Unassembled WGS sequence"/>
</dbReference>
<feature type="domain" description="MAM" evidence="3">
    <location>
        <begin position="352"/>
        <end position="515"/>
    </location>
</feature>
<feature type="domain" description="MAM" evidence="3">
    <location>
        <begin position="1833"/>
        <end position="1933"/>
    </location>
</feature>
<dbReference type="CDD" id="cd06263">
    <property type="entry name" value="MAM"/>
    <property type="match status" value="9"/>
</dbReference>
<evidence type="ECO:0000313" key="4">
    <source>
        <dbReference type="EMBL" id="CAF4199143.1"/>
    </source>
</evidence>
<dbReference type="Gene3D" id="2.60.120.200">
    <property type="match status" value="11"/>
</dbReference>
<dbReference type="InterPro" id="IPR036055">
    <property type="entry name" value="LDL_receptor-like_sf"/>
</dbReference>
<feature type="domain" description="MAM" evidence="3">
    <location>
        <begin position="931"/>
        <end position="1094"/>
    </location>
</feature>
<dbReference type="PRINTS" id="PR00261">
    <property type="entry name" value="LDLRECEPTOR"/>
</dbReference>
<sequence length="1933" mass="213349">NGPCEEEGSCNFEDGTFCGFYNSKDEDNFDWALNQGGTISFDTGPTVDHTTGTSVGYYAYIESSFPQNHGDKAWLVSEVLESPKGACLDFWYHMKGNTTGNMSVYHRVLDATPTSLWFKKGDQGDRWINAKIDLPTTNDHYDFIFEGVVGDGFESDIAIDDVSFIQGGTCAYFASTTPAPVTPQEAAYECDFEDGTFCDWQLETNDKPWLVSSGQTAVYGQAPLTDHTRQNVFGKYAYVPVQPTGGAVYFSTLGFRSLPKGLTLCLDFWYQAFVSSDTSLSVYVQNGTSSAVVTWTRRGTTARDQWSHTSVNLGTIRSSTHLTISAVIVPRTIGYVAVDDLKLLNGACQSPRICDFEDPLICGYKNDATAEFTWSRHKGATSSSSTGATNDHTYGTGIGYYMYIETSLPRQPNDKARLITSQYEAVAGGSCLQFFYHMWGVDTGALNVYLQTGTTIQGSPLWALGQDQGDLWRPARATIRSSGKFQVVFEGVVGKSFLGDISIDDVSITPGACNAAGSCTFEQDLCSWTPSEGTNDFDWYRLSSKQISLIYNGTNYPQTDTTVNNAYGHFLWAAPDFRSNRMNQSANLYSEILLAFQNQAGVCVSFSYFVTGTSSLNVYSRPRPAGGNSALLWSVNGNQGNKWLQANVDVSVIASDFEIYFEGKFNQITTAGSIALDDLYIHSSPCSAIDTTPSPFVPFDCGDGTTVSQADVCNFITDCSNGRDEQICGDCTFEQDTCRWLDSSPGAFAWTRDQGMNAAPASLGPVVDHTVHTSQGYYMYVRISDGIIWDEAIFELQQLLQPSSATCELEFWHHMINDQFLSVHLIEGEDSIDVWEEEHTHSDQWLRVIIPLGRIARPWRIQFLAEKGWEDGSIAIDDIRLVGCQFPAIRPNCTSDQFRCQRGACIPKDRICDFTDDCGDNSDELNCNSNVMCSFEEPTGLCGWVQDQTDNLDWELGQGATASFGTGPKRDHTLGLPSGHFIFLEASYPAVKGERARVLSPVMNNTGGGCRFRFYWHLYGEDIGELNVYTRTANGGPMNLIWTKNTEVGDFWDRADLALFNNQPFQIVLEAVVGDGFAGDIAIDDTSFTTSCILSNINLPTDTTPVPTTTTPNQCVANGQFMCVENGQCIGKEKVCDFKIDCPTPGGSDEAQCGSCTFDNNNGTLCGWKDFSFSDLEWVLATGNTNMGPPSDHTTGNGFYITVPPTDFFRFASIRSPIIGPAGIECQLRFWYYMNYDASVDSSRISVYIRNEDDDFNSFLFIESIDDSSGPQWKPAIVNIGRHTQRFAIEIDGTPDENNAIGIDDIDFYNCQAVSPPELGSSIDCTFEQGFCNFFQDDSADFEWERASTATSSSGTGPGFDHTTGSGYYAYIETSYPRVPGERARLISALQFPSATPRCLTFWYHMYGPDIDTLNVFVQTVPISLDNILSTLVWTKSGTQGNQWHRATQTIYGLNSTGMYGWRVAFEGTVGKGFLADIALDDIFLSGSACPPSRVCDFELDLCEFQPNPAASWIRQQATNLSNFVNQDHTSSTSLGYFAMATQDIAKFVSRPYTNVGDECLKFWYFVNGPSGTTGKLSVAKQNVGSQIESNLWSNDIYENAWRYGQVSINGGTSAFSAIFQAVRSSSNVVIGIDDIILTLGYCPAPINCDFEGRTICSWTQQKDDTFDWLLQSGETESFGTGPTVDHTTNSAQGHYLYIESSLPAKLNDTARIISEHLVVGQGCFSLWYHMYGEDIGSLVIYTSTKTNPMTEVYRIQGEQGNQWNILNVDIGVTLQTNENLRIIIEGVVGVSFQGDISIDDAVWTPSVTCSAVVVPTTPSGSVSPTTYPPSTYDCNFECNCICLWKHDDTTNFKWIVAKGSTTSPGTGPDGDHTTGSRFGYYIYIETSVPSKQNDTARLISPDFVTTNEDTCFRFYYHMFGSDVYRLNIYARI</sequence>
<dbReference type="EMBL" id="CAJOBG010006838">
    <property type="protein sequence ID" value="CAF4199143.1"/>
    <property type="molecule type" value="Genomic_DNA"/>
</dbReference>
<feature type="disulfide bond" evidence="2">
    <location>
        <begin position="912"/>
        <end position="927"/>
    </location>
</feature>
<name>A0A820BDG4_9BILA</name>
<dbReference type="SMART" id="SM00192">
    <property type="entry name" value="LDLa"/>
    <property type="match status" value="3"/>
</dbReference>
<dbReference type="InterPro" id="IPR013320">
    <property type="entry name" value="ConA-like_dom_sf"/>
</dbReference>
<gene>
    <name evidence="4" type="ORF">OVN521_LOCUS26296</name>
</gene>
<feature type="domain" description="MAM" evidence="3">
    <location>
        <begin position="729"/>
        <end position="886"/>
    </location>
</feature>
<dbReference type="PROSITE" id="PS01209">
    <property type="entry name" value="LDLRA_1"/>
    <property type="match status" value="1"/>
</dbReference>
<evidence type="ECO:0000256" key="1">
    <source>
        <dbReference type="ARBA" id="ARBA00023157"/>
    </source>
</evidence>
<keyword evidence="5" id="KW-1185">Reference proteome</keyword>
<accession>A0A820BDG4</accession>
<dbReference type="PROSITE" id="PS50068">
    <property type="entry name" value="LDLRA_2"/>
    <property type="match status" value="2"/>
</dbReference>
<dbReference type="InterPro" id="IPR051560">
    <property type="entry name" value="MAM_domain-containing"/>
</dbReference>
<proteinExistence type="predicted"/>
<dbReference type="InterPro" id="IPR000998">
    <property type="entry name" value="MAM_dom"/>
</dbReference>
<feature type="domain" description="MAM" evidence="3">
    <location>
        <begin position="1494"/>
        <end position="1645"/>
    </location>
</feature>
<dbReference type="Pfam" id="PF00629">
    <property type="entry name" value="MAM"/>
    <property type="match status" value="11"/>
</dbReference>
<dbReference type="PANTHER" id="PTHR23282:SF101">
    <property type="entry name" value="MAM DOMAIN-CONTAINING PROTEIN"/>
    <property type="match status" value="1"/>
</dbReference>
<feature type="domain" description="MAM" evidence="3">
    <location>
        <begin position="517"/>
        <end position="688"/>
    </location>
</feature>
<dbReference type="InterPro" id="IPR002172">
    <property type="entry name" value="LDrepeatLR_classA_rpt"/>
</dbReference>
<dbReference type="InterPro" id="IPR023415">
    <property type="entry name" value="LDLR_class-A_CS"/>
</dbReference>
<feature type="domain" description="MAM" evidence="3">
    <location>
        <begin position="188"/>
        <end position="350"/>
    </location>
</feature>
<dbReference type="GO" id="GO:0016020">
    <property type="term" value="C:membrane"/>
    <property type="evidence" value="ECO:0007669"/>
    <property type="project" value="InterPro"/>
</dbReference>
<feature type="disulfide bond" evidence="2">
    <location>
        <begin position="900"/>
        <end position="918"/>
    </location>
</feature>
<feature type="non-terminal residue" evidence="4">
    <location>
        <position position="1"/>
    </location>
</feature>
<dbReference type="PROSITE" id="PS50060">
    <property type="entry name" value="MAM_2"/>
    <property type="match status" value="11"/>
</dbReference>
<evidence type="ECO:0000259" key="3">
    <source>
        <dbReference type="PROSITE" id="PS50060"/>
    </source>
</evidence>
<feature type="non-terminal residue" evidence="4">
    <location>
        <position position="1933"/>
    </location>
</feature>